<comment type="caution">
    <text evidence="3">The sequence shown here is derived from an EMBL/GenBank/DDBJ whole genome shotgun (WGS) entry which is preliminary data.</text>
</comment>
<gene>
    <name evidence="3" type="ORF">GCM10007392_08660</name>
</gene>
<name>A0A918K280_9GAMM</name>
<sequence length="325" mass="36024">MKFLMKPLLTTTLAALTATFASAEVKWDMPTPYADGTHHTQNIRQFAEDVSDATDGEMNIVVHSGASLFKHPEIHRAVRTGQAPIGEVFMGLLGNDDPLYKVDNIPFLVTSFDGAKKLWDVTRPEVEKSLEEQGLMLLYAVPWPPQGFYTKEQITSINDFLGMKMRAYSASTSRMAELLGAIPTTVQTPEIPQAFSTGIVEAMATSPTTGVSSQAWDYTDFYLDARAWIPKNMVFVNARAFKRLPDEMQQAVLEAAEAAEARGWEMAVSETEEKTALLAENGMTVYSPDQSLARALNEVGDDMAREWFEEMGYDSSNQILEAIGR</sequence>
<dbReference type="NCBIfam" id="NF037995">
    <property type="entry name" value="TRAP_S1"/>
    <property type="match status" value="1"/>
</dbReference>
<dbReference type="GO" id="GO:0055085">
    <property type="term" value="P:transmembrane transport"/>
    <property type="evidence" value="ECO:0007669"/>
    <property type="project" value="InterPro"/>
</dbReference>
<evidence type="ECO:0000313" key="3">
    <source>
        <dbReference type="EMBL" id="GGX44144.1"/>
    </source>
</evidence>
<reference evidence="3" key="1">
    <citation type="journal article" date="2014" name="Int. J. Syst. Evol. Microbiol.">
        <title>Complete genome sequence of Corynebacterium casei LMG S-19264T (=DSM 44701T), isolated from a smear-ripened cheese.</title>
        <authorList>
            <consortium name="US DOE Joint Genome Institute (JGI-PGF)"/>
            <person name="Walter F."/>
            <person name="Albersmeier A."/>
            <person name="Kalinowski J."/>
            <person name="Ruckert C."/>
        </authorList>
    </citation>
    <scope>NUCLEOTIDE SEQUENCE</scope>
    <source>
        <strain evidence="3">KCTC 22169</strain>
    </source>
</reference>
<organism evidence="3 4">
    <name type="scientific">Saccharospirillum salsuginis</name>
    <dbReference type="NCBI Taxonomy" id="418750"/>
    <lineage>
        <taxon>Bacteria</taxon>
        <taxon>Pseudomonadati</taxon>
        <taxon>Pseudomonadota</taxon>
        <taxon>Gammaproteobacteria</taxon>
        <taxon>Oceanospirillales</taxon>
        <taxon>Saccharospirillaceae</taxon>
        <taxon>Saccharospirillum</taxon>
    </lineage>
</organism>
<dbReference type="PANTHER" id="PTHR33376:SF4">
    <property type="entry name" value="SIALIC ACID-BINDING PERIPLASMIC PROTEIN SIAP"/>
    <property type="match status" value="1"/>
</dbReference>
<dbReference type="RefSeq" id="WP_189607270.1">
    <property type="nucleotide sequence ID" value="NZ_BMXR01000002.1"/>
</dbReference>
<dbReference type="Gene3D" id="3.40.190.170">
    <property type="entry name" value="Bacterial extracellular solute-binding protein, family 7"/>
    <property type="match status" value="1"/>
</dbReference>
<accession>A0A918K280</accession>
<dbReference type="Proteomes" id="UP000626148">
    <property type="component" value="Unassembled WGS sequence"/>
</dbReference>
<dbReference type="PANTHER" id="PTHR33376">
    <property type="match status" value="1"/>
</dbReference>
<dbReference type="InterPro" id="IPR018389">
    <property type="entry name" value="DctP_fam"/>
</dbReference>
<reference evidence="3" key="2">
    <citation type="submission" date="2020-09" db="EMBL/GenBank/DDBJ databases">
        <authorList>
            <person name="Sun Q."/>
            <person name="Kim S."/>
        </authorList>
    </citation>
    <scope>NUCLEOTIDE SEQUENCE</scope>
    <source>
        <strain evidence="3">KCTC 22169</strain>
    </source>
</reference>
<keyword evidence="4" id="KW-1185">Reference proteome</keyword>
<dbReference type="EMBL" id="BMXR01000002">
    <property type="protein sequence ID" value="GGX44144.1"/>
    <property type="molecule type" value="Genomic_DNA"/>
</dbReference>
<feature type="chain" id="PRO_5037111844" evidence="2">
    <location>
        <begin position="24"/>
        <end position="325"/>
    </location>
</feature>
<evidence type="ECO:0000256" key="1">
    <source>
        <dbReference type="ARBA" id="ARBA00022729"/>
    </source>
</evidence>
<proteinExistence type="predicted"/>
<feature type="signal peptide" evidence="2">
    <location>
        <begin position="1"/>
        <end position="23"/>
    </location>
</feature>
<evidence type="ECO:0000313" key="4">
    <source>
        <dbReference type="Proteomes" id="UP000626148"/>
    </source>
</evidence>
<protein>
    <submittedName>
        <fullName evidence="3">C4-dicarboxylate ABC transporter substrate-binding protein</fullName>
    </submittedName>
</protein>
<dbReference type="InterPro" id="IPR038404">
    <property type="entry name" value="TRAP_DctP_sf"/>
</dbReference>
<dbReference type="Pfam" id="PF03480">
    <property type="entry name" value="DctP"/>
    <property type="match status" value="1"/>
</dbReference>
<evidence type="ECO:0000256" key="2">
    <source>
        <dbReference type="SAM" id="SignalP"/>
    </source>
</evidence>
<dbReference type="CDD" id="cd13602">
    <property type="entry name" value="PBP2_TRAP_BpDctp6_7"/>
    <property type="match status" value="1"/>
</dbReference>
<keyword evidence="1 2" id="KW-0732">Signal</keyword>
<dbReference type="AlphaFoldDB" id="A0A918K280"/>